<dbReference type="GO" id="GO:0006412">
    <property type="term" value="P:translation"/>
    <property type="evidence" value="ECO:0007669"/>
    <property type="project" value="InterPro"/>
</dbReference>
<dbReference type="EMBL" id="DQ158856">
    <property type="protein sequence ID" value="ABA27184.1"/>
    <property type="molecule type" value="Genomic_DNA"/>
</dbReference>
<dbReference type="InterPro" id="IPR000554">
    <property type="entry name" value="Ribosomal_eS7"/>
</dbReference>
<keyword evidence="2 4" id="KW-0689">Ribosomal protein</keyword>
<name>Q3LWI2_BIGNA</name>
<protein>
    <recommendedName>
        <fullName evidence="4">40S ribosomal protein S7</fullName>
    </recommendedName>
</protein>
<comment type="similarity">
    <text evidence="1 4">Belongs to the eukaryotic ribosomal protein eS7 family.</text>
</comment>
<dbReference type="PANTHER" id="PTHR11278:SF0">
    <property type="entry name" value="SMALL RIBOSOMAL SUBUNIT PROTEIN ES7"/>
    <property type="match status" value="1"/>
</dbReference>
<evidence type="ECO:0000313" key="6">
    <source>
        <dbReference type="Proteomes" id="UP000243425"/>
    </source>
</evidence>
<dbReference type="GO" id="GO:0032040">
    <property type="term" value="C:small-subunit processome"/>
    <property type="evidence" value="ECO:0007669"/>
    <property type="project" value="TreeGrafter"/>
</dbReference>
<gene>
    <name evidence="5" type="primary">rps7</name>
</gene>
<dbReference type="Proteomes" id="UP000243425">
    <property type="component" value="Nucleomorph 1"/>
</dbReference>
<sequence length="183" mass="21905">MGDITKSTHAKYAKILLKIFEIIKNKYNLTVNKEDIFKIKFMKEYYIKEDLEKKMIVIFIPLKSLKKFRRIQYFFIKEFESYIPNTYLSVLSIRTIKPLKYQKISKTGSYSWSFTNVADDIIRDMLFPGNIVGKRIFFFSNEDVFIQIYLEDKYKNFNNSKINLVTRSLHSLIHKKIHIVLTS</sequence>
<evidence type="ECO:0000256" key="4">
    <source>
        <dbReference type="RuleBase" id="RU364105"/>
    </source>
</evidence>
<keyword evidence="3 4" id="KW-0687">Ribonucleoprotein</keyword>
<evidence type="ECO:0000256" key="3">
    <source>
        <dbReference type="ARBA" id="ARBA00023274"/>
    </source>
</evidence>
<evidence type="ECO:0000256" key="1">
    <source>
        <dbReference type="ARBA" id="ARBA00007820"/>
    </source>
</evidence>
<dbReference type="Pfam" id="PF01251">
    <property type="entry name" value="Ribosomal_S7e"/>
    <property type="match status" value="1"/>
</dbReference>
<geneLocation type="nucleomorph" evidence="5"/>
<accession>Q3LWI2</accession>
<organism evidence="5 6">
    <name type="scientific">Bigelowiella natans</name>
    <name type="common">Pedinomonas minutissima</name>
    <name type="synonym">Chlorarachnion sp. (strain CCMP621)</name>
    <dbReference type="NCBI Taxonomy" id="227086"/>
    <lineage>
        <taxon>Eukaryota</taxon>
        <taxon>Sar</taxon>
        <taxon>Rhizaria</taxon>
        <taxon>Cercozoa</taxon>
        <taxon>Chlorarachniophyceae</taxon>
        <taxon>Bigelowiella</taxon>
    </lineage>
</organism>
<proteinExistence type="inferred from homology"/>
<dbReference type="GO" id="GO:0022627">
    <property type="term" value="C:cytosolic small ribosomal subunit"/>
    <property type="evidence" value="ECO:0007669"/>
    <property type="project" value="TreeGrafter"/>
</dbReference>
<keyword evidence="5" id="KW-0542">Nucleomorph</keyword>
<dbReference type="AlphaFoldDB" id="Q3LWI2"/>
<dbReference type="RefSeq" id="XP_001712796.1">
    <property type="nucleotide sequence ID" value="XM_001712744.1"/>
</dbReference>
<reference evidence="5 6" key="1">
    <citation type="journal article" date="2006" name="Proc. Natl. Acad. Sci. U.S.A.">
        <title>Complete nucleotide sequence of the chlorarachniophyte nucleomorph: nature's smallest nucleus.</title>
        <authorList>
            <person name="Gilson P.R."/>
            <person name="Su V."/>
            <person name="Slamovits C.H."/>
            <person name="Reith M.E."/>
            <person name="Keeling P.J."/>
            <person name="McFadden G.I."/>
        </authorList>
    </citation>
    <scope>NUCLEOTIDE SEQUENCE [LARGE SCALE GENOMIC DNA]</scope>
    <source>
        <strain evidence="6">CCMP621</strain>
    </source>
</reference>
<dbReference type="GO" id="GO:0003735">
    <property type="term" value="F:structural constituent of ribosome"/>
    <property type="evidence" value="ECO:0007669"/>
    <property type="project" value="InterPro"/>
</dbReference>
<evidence type="ECO:0000256" key="2">
    <source>
        <dbReference type="ARBA" id="ARBA00022980"/>
    </source>
</evidence>
<evidence type="ECO:0000313" key="5">
    <source>
        <dbReference type="EMBL" id="ABA27184.1"/>
    </source>
</evidence>
<dbReference type="GO" id="GO:0042274">
    <property type="term" value="P:ribosomal small subunit biogenesis"/>
    <property type="evidence" value="ECO:0007669"/>
    <property type="project" value="TreeGrafter"/>
</dbReference>
<dbReference type="GO" id="GO:0030686">
    <property type="term" value="C:90S preribosome"/>
    <property type="evidence" value="ECO:0007669"/>
    <property type="project" value="TreeGrafter"/>
</dbReference>
<dbReference type="PANTHER" id="PTHR11278">
    <property type="entry name" value="40S RIBOSOMAL PROTEIN S7"/>
    <property type="match status" value="1"/>
</dbReference>
<dbReference type="GeneID" id="5788431"/>
<dbReference type="GO" id="GO:0006364">
    <property type="term" value="P:rRNA processing"/>
    <property type="evidence" value="ECO:0007669"/>
    <property type="project" value="TreeGrafter"/>
</dbReference>